<dbReference type="EMBL" id="CM000650">
    <property type="protein sequence ID" value="EED88560.1"/>
    <property type="molecule type" value="Genomic_DNA"/>
</dbReference>
<dbReference type="InParanoid" id="B8CD75"/>
<reference evidence="3 4" key="2">
    <citation type="journal article" date="2008" name="Nature">
        <title>The Phaeodactylum genome reveals the evolutionary history of diatom genomes.</title>
        <authorList>
            <person name="Bowler C."/>
            <person name="Allen A.E."/>
            <person name="Badger J.H."/>
            <person name="Grimwood J."/>
            <person name="Jabbari K."/>
            <person name="Kuo A."/>
            <person name="Maheswari U."/>
            <person name="Martens C."/>
            <person name="Maumus F."/>
            <person name="Otillar R.P."/>
            <person name="Rayko E."/>
            <person name="Salamov A."/>
            <person name="Vandepoele K."/>
            <person name="Beszteri B."/>
            <person name="Gruber A."/>
            <person name="Heijde M."/>
            <person name="Katinka M."/>
            <person name="Mock T."/>
            <person name="Valentin K."/>
            <person name="Verret F."/>
            <person name="Berges J.A."/>
            <person name="Brownlee C."/>
            <person name="Cadoret J.P."/>
            <person name="Chiovitti A."/>
            <person name="Choi C.J."/>
            <person name="Coesel S."/>
            <person name="De Martino A."/>
            <person name="Detter J.C."/>
            <person name="Durkin C."/>
            <person name="Falciatore A."/>
            <person name="Fournet J."/>
            <person name="Haruta M."/>
            <person name="Huysman M.J."/>
            <person name="Jenkins B.D."/>
            <person name="Jiroutova K."/>
            <person name="Jorgensen R.E."/>
            <person name="Joubert Y."/>
            <person name="Kaplan A."/>
            <person name="Kroger N."/>
            <person name="Kroth P.G."/>
            <person name="La Roche J."/>
            <person name="Lindquist E."/>
            <person name="Lommer M."/>
            <person name="Martin-Jezequel V."/>
            <person name="Lopez P.J."/>
            <person name="Lucas S."/>
            <person name="Mangogna M."/>
            <person name="McGinnis K."/>
            <person name="Medlin L.K."/>
            <person name="Montsant A."/>
            <person name="Oudot-Le Secq M.P."/>
            <person name="Napoli C."/>
            <person name="Obornik M."/>
            <person name="Parker M.S."/>
            <person name="Petit J.L."/>
            <person name="Porcel B.M."/>
            <person name="Poulsen N."/>
            <person name="Robison M."/>
            <person name="Rychlewski L."/>
            <person name="Rynearson T.A."/>
            <person name="Schmutz J."/>
            <person name="Shapiro H."/>
            <person name="Siaut M."/>
            <person name="Stanley M."/>
            <person name="Sussman M.R."/>
            <person name="Taylor A.R."/>
            <person name="Vardi A."/>
            <person name="von Dassow P."/>
            <person name="Vyverman W."/>
            <person name="Willis A."/>
            <person name="Wyrwicz L.S."/>
            <person name="Rokhsar D.S."/>
            <person name="Weissenbach J."/>
            <person name="Armbrust E.V."/>
            <person name="Green B.R."/>
            <person name="Van de Peer Y."/>
            <person name="Grigoriev I.V."/>
        </authorList>
    </citation>
    <scope>NUCLEOTIDE SEQUENCE [LARGE SCALE GENOMIC DNA]</scope>
    <source>
        <strain evidence="3 4">CCMP1335</strain>
    </source>
</reference>
<evidence type="ECO:0000259" key="2">
    <source>
        <dbReference type="PROSITE" id="PS51151"/>
    </source>
</evidence>
<dbReference type="FunFam" id="1.10.8.10:FF:000006">
    <property type="entry name" value="Putative nascent polypeptide-associated complex subunit alpha"/>
    <property type="match status" value="1"/>
</dbReference>
<reference evidence="3 4" key="1">
    <citation type="journal article" date="2004" name="Science">
        <title>The genome of the diatom Thalassiosira pseudonana: ecology, evolution, and metabolism.</title>
        <authorList>
            <person name="Armbrust E.V."/>
            <person name="Berges J.A."/>
            <person name="Bowler C."/>
            <person name="Green B.R."/>
            <person name="Martinez D."/>
            <person name="Putnam N.H."/>
            <person name="Zhou S."/>
            <person name="Allen A.E."/>
            <person name="Apt K.E."/>
            <person name="Bechner M."/>
            <person name="Brzezinski M.A."/>
            <person name="Chaal B.K."/>
            <person name="Chiovitti A."/>
            <person name="Davis A.K."/>
            <person name="Demarest M.S."/>
            <person name="Detter J.C."/>
            <person name="Glavina T."/>
            <person name="Goodstein D."/>
            <person name="Hadi M.Z."/>
            <person name="Hellsten U."/>
            <person name="Hildebrand M."/>
            <person name="Jenkins B.D."/>
            <person name="Jurka J."/>
            <person name="Kapitonov V.V."/>
            <person name="Kroger N."/>
            <person name="Lau W.W."/>
            <person name="Lane T.W."/>
            <person name="Larimer F.W."/>
            <person name="Lippmeier J.C."/>
            <person name="Lucas S."/>
            <person name="Medina M."/>
            <person name="Montsant A."/>
            <person name="Obornik M."/>
            <person name="Parker M.S."/>
            <person name="Palenik B."/>
            <person name="Pazour G.J."/>
            <person name="Richardson P.M."/>
            <person name="Rynearson T.A."/>
            <person name="Saito M.A."/>
            <person name="Schwartz D.C."/>
            <person name="Thamatrakoln K."/>
            <person name="Valentin K."/>
            <person name="Vardi A."/>
            <person name="Wilkerson F.P."/>
            <person name="Rokhsar D.S."/>
        </authorList>
    </citation>
    <scope>NUCLEOTIDE SEQUENCE [LARGE SCALE GENOMIC DNA]</scope>
    <source>
        <strain evidence="3 4">CCMP1335</strain>
    </source>
</reference>
<sequence length="167" mass="17172">NRNEKKVRKMMSRLNLRPVPGIARVTLKTGGRGYFAIDRPDVFASSGGGGGGGGGGKNDTYVIFGEARQGGGFGGGAQSAQAQAFMAQQQAAVTSAAAAKANNNKMASVAEEEELGGQGEETVDESGVETKDIELVMSQATCSRAKAVQALKENDGDLVNAIMSLTT</sequence>
<dbReference type="AlphaFoldDB" id="B8CD75"/>
<proteinExistence type="predicted"/>
<protein>
    <submittedName>
        <fullName evidence="3">Nascent-polypeptide-associated complex alpha polypeptide-like protein</fullName>
    </submittedName>
</protein>
<evidence type="ECO:0000256" key="1">
    <source>
        <dbReference type="SAM" id="MobiDB-lite"/>
    </source>
</evidence>
<gene>
    <name evidence="3" type="ORF">THAPSDRAFT_37642</name>
</gene>
<accession>B8CD75</accession>
<dbReference type="Gene3D" id="1.10.8.10">
    <property type="entry name" value="DNA helicase RuvA subunit, C-terminal domain"/>
    <property type="match status" value="1"/>
</dbReference>
<dbReference type="InterPro" id="IPR016641">
    <property type="entry name" value="EGD2/NACA0like"/>
</dbReference>
<dbReference type="HOGENOM" id="CLU_057806_2_0_1"/>
<dbReference type="OMA" id="CCISRRY"/>
<dbReference type="STRING" id="35128.B8CD75"/>
<dbReference type="GO" id="GO:0006612">
    <property type="term" value="P:protein targeting to membrane"/>
    <property type="evidence" value="ECO:0000318"/>
    <property type="project" value="GO_Central"/>
</dbReference>
<keyword evidence="4" id="KW-1185">Reference proteome</keyword>
<dbReference type="Pfam" id="PF19026">
    <property type="entry name" value="UBA_HYPK"/>
    <property type="match status" value="1"/>
</dbReference>
<dbReference type="GO" id="GO:0005854">
    <property type="term" value="C:nascent polypeptide-associated complex"/>
    <property type="evidence" value="ECO:0007669"/>
    <property type="project" value="InterPro"/>
</dbReference>
<dbReference type="InterPro" id="IPR002715">
    <property type="entry name" value="Nas_poly-pep-assoc_cplx_dom"/>
</dbReference>
<dbReference type="PIRSF" id="PIRSF015901">
    <property type="entry name" value="NAC_alpha"/>
    <property type="match status" value="1"/>
</dbReference>
<dbReference type="RefSeq" id="XP_002294205.1">
    <property type="nucleotide sequence ID" value="XM_002294169.1"/>
</dbReference>
<organism evidence="3 4">
    <name type="scientific">Thalassiosira pseudonana</name>
    <name type="common">Marine diatom</name>
    <name type="synonym">Cyclotella nana</name>
    <dbReference type="NCBI Taxonomy" id="35128"/>
    <lineage>
        <taxon>Eukaryota</taxon>
        <taxon>Sar</taxon>
        <taxon>Stramenopiles</taxon>
        <taxon>Ochrophyta</taxon>
        <taxon>Bacillariophyta</taxon>
        <taxon>Coscinodiscophyceae</taxon>
        <taxon>Thalassiosirophycidae</taxon>
        <taxon>Thalassiosirales</taxon>
        <taxon>Thalassiosiraceae</taxon>
        <taxon>Thalassiosira</taxon>
    </lineage>
</organism>
<feature type="compositionally biased region" description="Acidic residues" evidence="1">
    <location>
        <begin position="110"/>
        <end position="127"/>
    </location>
</feature>
<dbReference type="Proteomes" id="UP000001449">
    <property type="component" value="Chromosome 15"/>
</dbReference>
<dbReference type="InterPro" id="IPR044034">
    <property type="entry name" value="NAC-like_UBA"/>
</dbReference>
<dbReference type="KEGG" id="tps:THAPSDRAFT_37642"/>
<dbReference type="PANTHER" id="PTHR21713">
    <property type="entry name" value="NASCENT POLYPEPTIDE ASSOCIATED COMPLEX ALPHA SUBUNIT-RELATED"/>
    <property type="match status" value="1"/>
</dbReference>
<dbReference type="SMART" id="SM01407">
    <property type="entry name" value="NAC"/>
    <property type="match status" value="1"/>
</dbReference>
<feature type="non-terminal residue" evidence="3">
    <location>
        <position position="1"/>
    </location>
</feature>
<dbReference type="GeneID" id="7441980"/>
<dbReference type="Gene3D" id="2.20.70.30">
    <property type="entry name" value="Nascent polypeptide-associated complex domain"/>
    <property type="match status" value="1"/>
</dbReference>
<dbReference type="GO" id="GO:0005737">
    <property type="term" value="C:cytoplasm"/>
    <property type="evidence" value="ECO:0000318"/>
    <property type="project" value="GO_Central"/>
</dbReference>
<feature type="region of interest" description="Disordered" evidence="1">
    <location>
        <begin position="104"/>
        <end position="128"/>
    </location>
</feature>
<dbReference type="GO" id="GO:0051082">
    <property type="term" value="F:unfolded protein binding"/>
    <property type="evidence" value="ECO:0000318"/>
    <property type="project" value="GO_Central"/>
</dbReference>
<dbReference type="CDD" id="cd14358">
    <property type="entry name" value="UBA_NAC_euk"/>
    <property type="match status" value="1"/>
</dbReference>
<dbReference type="PaxDb" id="35128-Thaps37642"/>
<dbReference type="Pfam" id="PF01849">
    <property type="entry name" value="NAC"/>
    <property type="match status" value="1"/>
</dbReference>
<dbReference type="eggNOG" id="KOG2239">
    <property type="taxonomic scope" value="Eukaryota"/>
</dbReference>
<dbReference type="PROSITE" id="PS51151">
    <property type="entry name" value="NAC_AB"/>
    <property type="match status" value="1"/>
</dbReference>
<dbReference type="CDD" id="cd22054">
    <property type="entry name" value="NAC_NACA"/>
    <property type="match status" value="1"/>
</dbReference>
<evidence type="ECO:0000313" key="4">
    <source>
        <dbReference type="Proteomes" id="UP000001449"/>
    </source>
</evidence>
<name>B8CD75_THAPS</name>
<feature type="domain" description="NAC-A/B" evidence="2">
    <location>
        <begin position="1"/>
        <end position="76"/>
    </location>
</feature>
<dbReference type="InterPro" id="IPR038187">
    <property type="entry name" value="NAC_A/B_dom_sf"/>
</dbReference>
<evidence type="ECO:0000313" key="3">
    <source>
        <dbReference type="EMBL" id="EED88560.1"/>
    </source>
</evidence>